<accession>A0AAN6WLD6</accession>
<evidence type="ECO:0000259" key="2">
    <source>
        <dbReference type="PROSITE" id="PS51462"/>
    </source>
</evidence>
<protein>
    <submittedName>
        <fullName evidence="3">NUDIX hydrolase domain-like protein</fullName>
    </submittedName>
</protein>
<keyword evidence="1 3" id="KW-0378">Hydrolase</keyword>
<dbReference type="EMBL" id="MU864652">
    <property type="protein sequence ID" value="KAK4182487.1"/>
    <property type="molecule type" value="Genomic_DNA"/>
</dbReference>
<gene>
    <name evidence="3" type="ORF">QBC35DRAFT_547497</name>
</gene>
<dbReference type="PROSITE" id="PS00893">
    <property type="entry name" value="NUDIX_BOX"/>
    <property type="match status" value="1"/>
</dbReference>
<evidence type="ECO:0000313" key="4">
    <source>
        <dbReference type="Proteomes" id="UP001302126"/>
    </source>
</evidence>
<dbReference type="SUPFAM" id="SSF55811">
    <property type="entry name" value="Nudix"/>
    <property type="match status" value="1"/>
</dbReference>
<name>A0AAN6WLD6_9PEZI</name>
<dbReference type="Proteomes" id="UP001302126">
    <property type="component" value="Unassembled WGS sequence"/>
</dbReference>
<organism evidence="3 4">
    <name type="scientific">Podospora australis</name>
    <dbReference type="NCBI Taxonomy" id="1536484"/>
    <lineage>
        <taxon>Eukaryota</taxon>
        <taxon>Fungi</taxon>
        <taxon>Dikarya</taxon>
        <taxon>Ascomycota</taxon>
        <taxon>Pezizomycotina</taxon>
        <taxon>Sordariomycetes</taxon>
        <taxon>Sordariomycetidae</taxon>
        <taxon>Sordariales</taxon>
        <taxon>Podosporaceae</taxon>
        <taxon>Podospora</taxon>
    </lineage>
</organism>
<keyword evidence="4" id="KW-1185">Reference proteome</keyword>
<dbReference type="Pfam" id="PF00293">
    <property type="entry name" value="NUDIX"/>
    <property type="match status" value="1"/>
</dbReference>
<proteinExistence type="predicted"/>
<feature type="domain" description="Nudix hydrolase" evidence="2">
    <location>
        <begin position="153"/>
        <end position="296"/>
    </location>
</feature>
<reference evidence="3" key="2">
    <citation type="submission" date="2023-05" db="EMBL/GenBank/DDBJ databases">
        <authorList>
            <consortium name="Lawrence Berkeley National Laboratory"/>
            <person name="Steindorff A."/>
            <person name="Hensen N."/>
            <person name="Bonometti L."/>
            <person name="Westerberg I."/>
            <person name="Brannstrom I.O."/>
            <person name="Guillou S."/>
            <person name="Cros-Aarteil S."/>
            <person name="Calhoun S."/>
            <person name="Haridas S."/>
            <person name="Kuo A."/>
            <person name="Mondo S."/>
            <person name="Pangilinan J."/>
            <person name="Riley R."/>
            <person name="Labutti K."/>
            <person name="Andreopoulos B."/>
            <person name="Lipzen A."/>
            <person name="Chen C."/>
            <person name="Yanf M."/>
            <person name="Daum C."/>
            <person name="Ng V."/>
            <person name="Clum A."/>
            <person name="Ohm R."/>
            <person name="Martin F."/>
            <person name="Silar P."/>
            <person name="Natvig D."/>
            <person name="Lalanne C."/>
            <person name="Gautier V."/>
            <person name="Ament-Velasquez S.L."/>
            <person name="Kruys A."/>
            <person name="Hutchinson M.I."/>
            <person name="Powell A.J."/>
            <person name="Barry K."/>
            <person name="Miller A.N."/>
            <person name="Grigoriev I.V."/>
            <person name="Debuchy R."/>
            <person name="Gladieux P."/>
            <person name="Thoren M.H."/>
            <person name="Johannesson H."/>
        </authorList>
    </citation>
    <scope>NUCLEOTIDE SEQUENCE</scope>
    <source>
        <strain evidence="3">PSN309</strain>
    </source>
</reference>
<dbReference type="CDD" id="cd03676">
    <property type="entry name" value="NUDIX_Tnr3_like"/>
    <property type="match status" value="1"/>
</dbReference>
<dbReference type="Gene3D" id="3.90.79.10">
    <property type="entry name" value="Nucleoside Triphosphate Pyrophosphohydrolase"/>
    <property type="match status" value="1"/>
</dbReference>
<dbReference type="AlphaFoldDB" id="A0AAN6WLD6"/>
<dbReference type="InterPro" id="IPR015797">
    <property type="entry name" value="NUDIX_hydrolase-like_dom_sf"/>
</dbReference>
<dbReference type="PROSITE" id="PS51462">
    <property type="entry name" value="NUDIX"/>
    <property type="match status" value="1"/>
</dbReference>
<dbReference type="InterPro" id="IPR000086">
    <property type="entry name" value="NUDIX_hydrolase_dom"/>
</dbReference>
<dbReference type="InterPro" id="IPR020084">
    <property type="entry name" value="NUDIX_hydrolase_CS"/>
</dbReference>
<reference evidence="3" key="1">
    <citation type="journal article" date="2023" name="Mol. Phylogenet. Evol.">
        <title>Genome-scale phylogeny and comparative genomics of the fungal order Sordariales.</title>
        <authorList>
            <person name="Hensen N."/>
            <person name="Bonometti L."/>
            <person name="Westerberg I."/>
            <person name="Brannstrom I.O."/>
            <person name="Guillou S."/>
            <person name="Cros-Aarteil S."/>
            <person name="Calhoun S."/>
            <person name="Haridas S."/>
            <person name="Kuo A."/>
            <person name="Mondo S."/>
            <person name="Pangilinan J."/>
            <person name="Riley R."/>
            <person name="LaButti K."/>
            <person name="Andreopoulos B."/>
            <person name="Lipzen A."/>
            <person name="Chen C."/>
            <person name="Yan M."/>
            <person name="Daum C."/>
            <person name="Ng V."/>
            <person name="Clum A."/>
            <person name="Steindorff A."/>
            <person name="Ohm R.A."/>
            <person name="Martin F."/>
            <person name="Silar P."/>
            <person name="Natvig D.O."/>
            <person name="Lalanne C."/>
            <person name="Gautier V."/>
            <person name="Ament-Velasquez S.L."/>
            <person name="Kruys A."/>
            <person name="Hutchinson M.I."/>
            <person name="Powell A.J."/>
            <person name="Barry K."/>
            <person name="Miller A.N."/>
            <person name="Grigoriev I.V."/>
            <person name="Debuchy R."/>
            <person name="Gladieux P."/>
            <person name="Hiltunen Thoren M."/>
            <person name="Johannesson H."/>
        </authorList>
    </citation>
    <scope>NUCLEOTIDE SEQUENCE</scope>
    <source>
        <strain evidence="3">PSN309</strain>
    </source>
</reference>
<evidence type="ECO:0000313" key="3">
    <source>
        <dbReference type="EMBL" id="KAK4182487.1"/>
    </source>
</evidence>
<dbReference type="GO" id="GO:0016787">
    <property type="term" value="F:hydrolase activity"/>
    <property type="evidence" value="ECO:0007669"/>
    <property type="project" value="UniProtKB-KW"/>
</dbReference>
<sequence>MSGPKNRQRMAENAPYSNLELVNLVDTWPSPSSPSYVTHLERYYTLQISPFPEPVGYLASHFVSRLPLTEKYWTINPTARTITITSPKETFESRSDVLNTTLRAGHEAYPTNNIRSLKNWSNELFPLLYPLTREVILELDGCGVDMLGIINESVFLVASTLGSSPETRKVWVARRAMWKAAWPGMLDCTAGGGLASNETPLDGIVREAWEEVRLDRAYIREHAKYVGENRLQLCETEVGEEGCQMQAQHLFEVELPENMIPEIGDGEVMGVCLLGVDDLKQKMREGEVKPASCMVWLDWMIRHGYLTEDNERDLEEIKRRLKREFTMVGYDEALASREKEALTEQ</sequence>
<evidence type="ECO:0000256" key="1">
    <source>
        <dbReference type="ARBA" id="ARBA00022801"/>
    </source>
</evidence>
<comment type="caution">
    <text evidence="3">The sequence shown here is derived from an EMBL/GenBank/DDBJ whole genome shotgun (WGS) entry which is preliminary data.</text>
</comment>